<name>M7TN95_EUTLA</name>
<dbReference type="KEGG" id="ela:UCREL1_4838"/>
<evidence type="ECO:0000256" key="2">
    <source>
        <dbReference type="ARBA" id="ARBA00023002"/>
    </source>
</evidence>
<proteinExistence type="inferred from homology"/>
<evidence type="ECO:0000313" key="5">
    <source>
        <dbReference type="Proteomes" id="UP000012174"/>
    </source>
</evidence>
<organism evidence="4 5">
    <name type="scientific">Eutypa lata (strain UCR-EL1)</name>
    <name type="common">Grapevine dieback disease fungus</name>
    <name type="synonym">Eutypa armeniacae</name>
    <dbReference type="NCBI Taxonomy" id="1287681"/>
    <lineage>
        <taxon>Eukaryota</taxon>
        <taxon>Fungi</taxon>
        <taxon>Dikarya</taxon>
        <taxon>Ascomycota</taxon>
        <taxon>Pezizomycotina</taxon>
        <taxon>Sordariomycetes</taxon>
        <taxon>Xylariomycetidae</taxon>
        <taxon>Xylariales</taxon>
        <taxon>Diatrypaceae</taxon>
        <taxon>Eutypa</taxon>
    </lineage>
</organism>
<dbReference type="STRING" id="1287681.M7TN95"/>
<dbReference type="eggNOG" id="KOG1208">
    <property type="taxonomic scope" value="Eukaryota"/>
</dbReference>
<dbReference type="OMA" id="GAYIDDC"/>
<dbReference type="Gene3D" id="3.40.50.720">
    <property type="entry name" value="NAD(P)-binding Rossmann-like Domain"/>
    <property type="match status" value="1"/>
</dbReference>
<dbReference type="EMBL" id="KB706303">
    <property type="protein sequence ID" value="EMR68160.1"/>
    <property type="molecule type" value="Genomic_DNA"/>
</dbReference>
<evidence type="ECO:0000256" key="3">
    <source>
        <dbReference type="RuleBase" id="RU000363"/>
    </source>
</evidence>
<dbReference type="InterPro" id="IPR036291">
    <property type="entry name" value="NAD(P)-bd_dom_sf"/>
</dbReference>
<dbReference type="HOGENOM" id="CLU_010194_44_0_1"/>
<dbReference type="PANTHER" id="PTHR24320">
    <property type="entry name" value="RETINOL DEHYDROGENASE"/>
    <property type="match status" value="1"/>
</dbReference>
<sequence length="329" mass="35600">MSPFGFSTTAEEIVSTFDSRIQGRTFLITGTSASGLGAYVATSLARGSPAHLILVARTKSKVDPVIAEIAAKHPSVQTTFVEADLSDLDSVRRAASQINDDDNGTRIPHIDVVINNAGVMAIPDYTLDKQGHEMTLSSNHLGHFLLTNLLMPKILASGAGARIVNVTSTGHRMSPFRFSDWNFSGGKTYDGWTAYGQSKTANILFTVELAQRLKSRGVKSYAPHPGLIFETSLASHLDVGGTDWEELTRVSERNNGRPTFFLDDDAPKTPAQGAAPLLAAALDPAFDDKSGSYVADCQVREPMEYARDPEAAARLWKLSEELVGQEFKL</sequence>
<dbReference type="Proteomes" id="UP000012174">
    <property type="component" value="Unassembled WGS sequence"/>
</dbReference>
<dbReference type="InterPro" id="IPR002347">
    <property type="entry name" value="SDR_fam"/>
</dbReference>
<dbReference type="OrthoDB" id="191139at2759"/>
<keyword evidence="2" id="KW-0560">Oxidoreductase</keyword>
<dbReference type="PANTHER" id="PTHR24320:SF283">
    <property type="entry name" value="RETINOL DEHYDROGENASE 11"/>
    <property type="match status" value="1"/>
</dbReference>
<dbReference type="GO" id="GO:0016491">
    <property type="term" value="F:oxidoreductase activity"/>
    <property type="evidence" value="ECO:0007669"/>
    <property type="project" value="UniProtKB-KW"/>
</dbReference>
<dbReference type="PRINTS" id="PR00080">
    <property type="entry name" value="SDRFAMILY"/>
</dbReference>
<dbReference type="PRINTS" id="PR00081">
    <property type="entry name" value="GDHRDH"/>
</dbReference>
<gene>
    <name evidence="4" type="ORF">UCREL1_4838</name>
</gene>
<comment type="similarity">
    <text evidence="1 3">Belongs to the short-chain dehydrogenases/reductases (SDR) family.</text>
</comment>
<keyword evidence="5" id="KW-1185">Reference proteome</keyword>
<dbReference type="SUPFAM" id="SSF51735">
    <property type="entry name" value="NAD(P)-binding Rossmann-fold domains"/>
    <property type="match status" value="1"/>
</dbReference>
<protein>
    <submittedName>
        <fullName evidence="4">Putative retinol dehydrogenase 13 protein</fullName>
    </submittedName>
</protein>
<evidence type="ECO:0000256" key="1">
    <source>
        <dbReference type="ARBA" id="ARBA00006484"/>
    </source>
</evidence>
<reference evidence="5" key="1">
    <citation type="journal article" date="2013" name="Genome Announc.">
        <title>Draft genome sequence of the grapevine dieback fungus Eutypa lata UCR-EL1.</title>
        <authorList>
            <person name="Blanco-Ulate B."/>
            <person name="Rolshausen P.E."/>
            <person name="Cantu D."/>
        </authorList>
    </citation>
    <scope>NUCLEOTIDE SEQUENCE [LARGE SCALE GENOMIC DNA]</scope>
    <source>
        <strain evidence="5">UCR-EL1</strain>
    </source>
</reference>
<evidence type="ECO:0000313" key="4">
    <source>
        <dbReference type="EMBL" id="EMR68160.1"/>
    </source>
</evidence>
<dbReference type="Pfam" id="PF00106">
    <property type="entry name" value="adh_short"/>
    <property type="match status" value="1"/>
</dbReference>
<accession>M7TN95</accession>
<dbReference type="AlphaFoldDB" id="M7TN95"/>